<organism evidence="2 3">
    <name type="scientific">Carpinus fangiana</name>
    <dbReference type="NCBI Taxonomy" id="176857"/>
    <lineage>
        <taxon>Eukaryota</taxon>
        <taxon>Viridiplantae</taxon>
        <taxon>Streptophyta</taxon>
        <taxon>Embryophyta</taxon>
        <taxon>Tracheophyta</taxon>
        <taxon>Spermatophyta</taxon>
        <taxon>Magnoliopsida</taxon>
        <taxon>eudicotyledons</taxon>
        <taxon>Gunneridae</taxon>
        <taxon>Pentapetalae</taxon>
        <taxon>rosids</taxon>
        <taxon>fabids</taxon>
        <taxon>Fagales</taxon>
        <taxon>Betulaceae</taxon>
        <taxon>Carpinus</taxon>
    </lineage>
</organism>
<name>A0A5N6KVM7_9ROSI</name>
<dbReference type="Proteomes" id="UP000327013">
    <property type="component" value="Unassembled WGS sequence"/>
</dbReference>
<dbReference type="EMBL" id="VIBQ01000014">
    <property type="protein sequence ID" value="KAB8349575.1"/>
    <property type="molecule type" value="Genomic_DNA"/>
</dbReference>
<evidence type="ECO:0000313" key="3">
    <source>
        <dbReference type="Proteomes" id="UP000327013"/>
    </source>
</evidence>
<dbReference type="AlphaFoldDB" id="A0A5N6KVM7"/>
<feature type="compositionally biased region" description="Polar residues" evidence="1">
    <location>
        <begin position="79"/>
        <end position="110"/>
    </location>
</feature>
<feature type="region of interest" description="Disordered" evidence="1">
    <location>
        <begin position="1"/>
        <end position="110"/>
    </location>
</feature>
<accession>A0A5N6KVM7</accession>
<protein>
    <submittedName>
        <fullName evidence="2">Uncharacterized protein</fullName>
    </submittedName>
</protein>
<evidence type="ECO:0000256" key="1">
    <source>
        <dbReference type="SAM" id="MobiDB-lite"/>
    </source>
</evidence>
<dbReference type="InterPro" id="IPR021858">
    <property type="entry name" value="Fun_TF"/>
</dbReference>
<proteinExistence type="predicted"/>
<keyword evidence="3" id="KW-1185">Reference proteome</keyword>
<gene>
    <name evidence="2" type="ORF">FH972_023599</name>
</gene>
<dbReference type="Pfam" id="PF11951">
    <property type="entry name" value="Fungal_trans_2"/>
    <property type="match status" value="1"/>
</dbReference>
<comment type="caution">
    <text evidence="2">The sequence shown here is derived from an EMBL/GenBank/DDBJ whole genome shotgun (WGS) entry which is preliminary data.</text>
</comment>
<feature type="compositionally biased region" description="Basic residues" evidence="1">
    <location>
        <begin position="32"/>
        <end position="43"/>
    </location>
</feature>
<sequence length="402" mass="45140">MADNTVGPKKRKTTHDPENSHSKTTLRQGSGHVRHPITPHLTRRSPPLCNLPKAPHVQSRKCSTSGHAFSQMDPEDLRTLSTSSSRAPTIGSTDTPSSIATNTDGSNLTSEEIHDLHRRGRDGSALSVAGNARAACMQTLVVSMIPIKTYKSSTMLPFDWVCRPHSEEKRKTCAMFGLSPMLLSLFARITSACAEKEADPRPWQWASQYYMLAVDHYCLKCKRPGCIDPDEDSVQACNKGIHWDNGAADPLTLSERIEQTSPRNHPEVRRCLSALLVCIKQAEKQRGALDFKIMPVFPLFLLGVVSYGNDEAHEYAVRWFRDVVSKDARTSANDLIQNILCVYEALERVWSLMNVDTQPESSSGGIESECQPSNWWEDMIDFLFQHYRPLTLHWRVQRPPVS</sequence>
<reference evidence="2 3" key="1">
    <citation type="submission" date="2019-06" db="EMBL/GenBank/DDBJ databases">
        <title>A chromosomal-level reference genome of Carpinus fangiana (Coryloideae, Betulaceae).</title>
        <authorList>
            <person name="Yang X."/>
            <person name="Wang Z."/>
            <person name="Zhang L."/>
            <person name="Hao G."/>
            <person name="Liu J."/>
            <person name="Yang Y."/>
        </authorList>
    </citation>
    <scope>NUCLEOTIDE SEQUENCE [LARGE SCALE GENOMIC DNA]</scope>
    <source>
        <strain evidence="2">Cfa_2016G</strain>
        <tissue evidence="2">Leaf</tissue>
    </source>
</reference>
<evidence type="ECO:0000313" key="2">
    <source>
        <dbReference type="EMBL" id="KAB8349575.1"/>
    </source>
</evidence>